<reference evidence="2" key="1">
    <citation type="submission" date="2018-05" db="EMBL/GenBank/DDBJ databases">
        <authorList>
            <person name="Lanie J.A."/>
            <person name="Ng W.-L."/>
            <person name="Kazmierczak K.M."/>
            <person name="Andrzejewski T.M."/>
            <person name="Davidsen T.M."/>
            <person name="Wayne K.J."/>
            <person name="Tettelin H."/>
            <person name="Glass J.I."/>
            <person name="Rusch D."/>
            <person name="Podicherti R."/>
            <person name="Tsui H.-C.T."/>
            <person name="Winkler M.E."/>
        </authorList>
    </citation>
    <scope>NUCLEOTIDE SEQUENCE</scope>
</reference>
<dbReference type="EMBL" id="UINC01013436">
    <property type="protein sequence ID" value="SVA58058.1"/>
    <property type="molecule type" value="Genomic_DNA"/>
</dbReference>
<dbReference type="AlphaFoldDB" id="A0A381X0I2"/>
<dbReference type="Gene3D" id="3.40.30.10">
    <property type="entry name" value="Glutaredoxin"/>
    <property type="match status" value="1"/>
</dbReference>
<feature type="domain" description="Alkyl hydroperoxide reductase subunit C/ Thiol specific antioxidant" evidence="1">
    <location>
        <begin position="25"/>
        <end position="64"/>
    </location>
</feature>
<dbReference type="GO" id="GO:0016491">
    <property type="term" value="F:oxidoreductase activity"/>
    <property type="evidence" value="ECO:0007669"/>
    <property type="project" value="InterPro"/>
</dbReference>
<name>A0A381X0I2_9ZZZZ</name>
<evidence type="ECO:0000313" key="2">
    <source>
        <dbReference type="EMBL" id="SVA58058.1"/>
    </source>
</evidence>
<protein>
    <recommendedName>
        <fullName evidence="1">Alkyl hydroperoxide reductase subunit C/ Thiol specific antioxidant domain-containing protein</fullName>
    </recommendedName>
</protein>
<dbReference type="Pfam" id="PF00578">
    <property type="entry name" value="AhpC-TSA"/>
    <property type="match status" value="1"/>
</dbReference>
<accession>A0A381X0I2</accession>
<dbReference type="InterPro" id="IPR000866">
    <property type="entry name" value="AhpC/TSA"/>
</dbReference>
<dbReference type="InterPro" id="IPR036249">
    <property type="entry name" value="Thioredoxin-like_sf"/>
</dbReference>
<gene>
    <name evidence="2" type="ORF">METZ01_LOCUS110912</name>
</gene>
<proteinExistence type="predicted"/>
<organism evidence="2">
    <name type="scientific">marine metagenome</name>
    <dbReference type="NCBI Taxonomy" id="408172"/>
    <lineage>
        <taxon>unclassified sequences</taxon>
        <taxon>metagenomes</taxon>
        <taxon>ecological metagenomes</taxon>
    </lineage>
</organism>
<sequence length="64" mass="7046">MLRNGTILMLALGLCVGENVNGPKVGDLAPDFVLPDHDGKQRRLSDYRGERVVVYFYPKADTPG</sequence>
<dbReference type="SUPFAM" id="SSF52833">
    <property type="entry name" value="Thioredoxin-like"/>
    <property type="match status" value="1"/>
</dbReference>
<evidence type="ECO:0000259" key="1">
    <source>
        <dbReference type="Pfam" id="PF00578"/>
    </source>
</evidence>
<dbReference type="GO" id="GO:0016209">
    <property type="term" value="F:antioxidant activity"/>
    <property type="evidence" value="ECO:0007669"/>
    <property type="project" value="InterPro"/>
</dbReference>